<gene>
    <name evidence="2" type="ORF">CC86DRAFT_385093</name>
</gene>
<sequence>MTSSYAKCSSVLVIDPDLITVQITSLSSRILATTLLSSSWMARSWTLQEAALAVKLDFVYADAVVPFLEVDRGGMIANTSMLQSLWHIDVNLAGDDELFEAFGFRLGAGRFARVDDVTSILDPYLRPEEKFVTMWNELCKRNSTKIDDLAAIVAVFLGLSASEVSKACTQYSGLKRSFQWPYSTLDIYGRALRQTVAPRGPLRYEMHMETSSTPRRVVSLHNNREVNPYSRQTLQDRYESRFAKFEVVKIRTLSFRRHRAKCHSLAQHLHALTAGTHNPVEHCHDGRYCTQDTERRSMDRTRSVVLLVDYGCYPGTNLVTHMRKKILDGLIRKHLQGLRAESFRSTADARSHAIARPSVFLLRSIHWVKVIALAATSIFAMTWDSDTCSGIAILGCAFFIPITSLYGTSPSMPLLLQLAKPLIAGLTIELLIRFLAITCFRPWNSPKLPEAGPLENMTGIVDKLRSARYKWARIVLVSIRAPFYAGILITLGWCLVWVKRFLFSGPLDWVVTIVATVACILFAFIFAIVSCAPTLPMALMFEWAGVGDPMFSRVRRLYDDF</sequence>
<evidence type="ECO:0000313" key="3">
    <source>
        <dbReference type="Proteomes" id="UP000799424"/>
    </source>
</evidence>
<dbReference type="AlphaFoldDB" id="A0A6A6ZQL3"/>
<reference evidence="2" key="1">
    <citation type="journal article" date="2020" name="Stud. Mycol.">
        <title>101 Dothideomycetes genomes: a test case for predicting lifestyles and emergence of pathogens.</title>
        <authorList>
            <person name="Haridas S."/>
            <person name="Albert R."/>
            <person name="Binder M."/>
            <person name="Bloem J."/>
            <person name="Labutti K."/>
            <person name="Salamov A."/>
            <person name="Andreopoulos B."/>
            <person name="Baker S."/>
            <person name="Barry K."/>
            <person name="Bills G."/>
            <person name="Bluhm B."/>
            <person name="Cannon C."/>
            <person name="Castanera R."/>
            <person name="Culley D."/>
            <person name="Daum C."/>
            <person name="Ezra D."/>
            <person name="Gonzalez J."/>
            <person name="Henrissat B."/>
            <person name="Kuo A."/>
            <person name="Liang C."/>
            <person name="Lipzen A."/>
            <person name="Lutzoni F."/>
            <person name="Magnuson J."/>
            <person name="Mondo S."/>
            <person name="Nolan M."/>
            <person name="Ohm R."/>
            <person name="Pangilinan J."/>
            <person name="Park H.-J."/>
            <person name="Ramirez L."/>
            <person name="Alfaro M."/>
            <person name="Sun H."/>
            <person name="Tritt A."/>
            <person name="Yoshinaga Y."/>
            <person name="Zwiers L.-H."/>
            <person name="Turgeon B."/>
            <person name="Goodwin S."/>
            <person name="Spatafora J."/>
            <person name="Crous P."/>
            <person name="Grigoriev I."/>
        </authorList>
    </citation>
    <scope>NUCLEOTIDE SEQUENCE</scope>
    <source>
        <strain evidence="2">CBS 113818</strain>
    </source>
</reference>
<protein>
    <recommendedName>
        <fullName evidence="4">Heterokaryon incompatibility domain-containing protein</fullName>
    </recommendedName>
</protein>
<evidence type="ECO:0008006" key="4">
    <source>
        <dbReference type="Google" id="ProtNLM"/>
    </source>
</evidence>
<keyword evidence="1" id="KW-0812">Transmembrane</keyword>
<dbReference type="Proteomes" id="UP000799424">
    <property type="component" value="Unassembled WGS sequence"/>
</dbReference>
<keyword evidence="1" id="KW-0472">Membrane</keyword>
<feature type="transmembrane region" description="Helical" evidence="1">
    <location>
        <begin position="510"/>
        <end position="532"/>
    </location>
</feature>
<evidence type="ECO:0000256" key="1">
    <source>
        <dbReference type="SAM" id="Phobius"/>
    </source>
</evidence>
<accession>A0A6A6ZQL3</accession>
<feature type="transmembrane region" description="Helical" evidence="1">
    <location>
        <begin position="365"/>
        <end position="383"/>
    </location>
</feature>
<dbReference type="EMBL" id="MU006233">
    <property type="protein sequence ID" value="KAF2822909.1"/>
    <property type="molecule type" value="Genomic_DNA"/>
</dbReference>
<feature type="transmembrane region" description="Helical" evidence="1">
    <location>
        <begin position="421"/>
        <end position="440"/>
    </location>
</feature>
<feature type="transmembrane region" description="Helical" evidence="1">
    <location>
        <begin position="474"/>
        <end position="498"/>
    </location>
</feature>
<evidence type="ECO:0000313" key="2">
    <source>
        <dbReference type="EMBL" id="KAF2822909.1"/>
    </source>
</evidence>
<organism evidence="2 3">
    <name type="scientific">Ophiobolus disseminans</name>
    <dbReference type="NCBI Taxonomy" id="1469910"/>
    <lineage>
        <taxon>Eukaryota</taxon>
        <taxon>Fungi</taxon>
        <taxon>Dikarya</taxon>
        <taxon>Ascomycota</taxon>
        <taxon>Pezizomycotina</taxon>
        <taxon>Dothideomycetes</taxon>
        <taxon>Pleosporomycetidae</taxon>
        <taxon>Pleosporales</taxon>
        <taxon>Pleosporineae</taxon>
        <taxon>Phaeosphaeriaceae</taxon>
        <taxon>Ophiobolus</taxon>
    </lineage>
</organism>
<feature type="transmembrane region" description="Helical" evidence="1">
    <location>
        <begin position="390"/>
        <end position="409"/>
    </location>
</feature>
<dbReference type="OrthoDB" id="5398779at2759"/>
<keyword evidence="1" id="KW-1133">Transmembrane helix</keyword>
<keyword evidence="3" id="KW-1185">Reference proteome</keyword>
<name>A0A6A6ZQL3_9PLEO</name>
<proteinExistence type="predicted"/>